<sequence length="456" mass="52300">MPAQKRHSPSENLLNDDSSLQQQHHRRHQQSRWERGAEQQEEEEQEGVERDPDDEEVKEEEDDDDEEEEEEEEEASAWFDVQEGVAHCNLLLFNVLSLLLFSKILLFLGVFERWLIVHLSTLRSCVQCPICLGIIKKTRTVMGCMHRFCRECIDKSMRLGYELAFHEEEKTRNKQIQASIAQISQRQSEALVTRRKAGKEARLPRNSGNSYPRRRRNTRGTEPEGSDDNEDENNHYGNKDSSSSDDRGTETKRRRYRKRAGAQPSQPSPSAANSEGGAIENDLEASRESKGTSCGPVNPEMLAWGKGGARSKSVRNTRIMKLTKYLENLKEKDDKLDVNLMLISLEKQRMQGLRRHLYLCCPPGFSVECLKDYVAHETQLRTEDIEILLVKKFISPNGFQTTVDPSTLMDNNDVLQIVEGQETLAGIRPDCASNRNHLVLAYRLKERYDREPKAGL</sequence>
<reference evidence="1" key="1">
    <citation type="submission" date="2022-02" db="EMBL/GenBank/DDBJ databases">
        <title>Plant Genome Project.</title>
        <authorList>
            <person name="Zhang R.-G."/>
        </authorList>
    </citation>
    <scope>NUCLEOTIDE SEQUENCE</scope>
    <source>
        <strain evidence="1">AT1</strain>
    </source>
</reference>
<evidence type="ECO:0000313" key="2">
    <source>
        <dbReference type="Proteomes" id="UP001062846"/>
    </source>
</evidence>
<keyword evidence="2" id="KW-1185">Reference proteome</keyword>
<organism evidence="1 2">
    <name type="scientific">Rhododendron molle</name>
    <name type="common">Chinese azalea</name>
    <name type="synonym">Azalea mollis</name>
    <dbReference type="NCBI Taxonomy" id="49168"/>
    <lineage>
        <taxon>Eukaryota</taxon>
        <taxon>Viridiplantae</taxon>
        <taxon>Streptophyta</taxon>
        <taxon>Embryophyta</taxon>
        <taxon>Tracheophyta</taxon>
        <taxon>Spermatophyta</taxon>
        <taxon>Magnoliopsida</taxon>
        <taxon>eudicotyledons</taxon>
        <taxon>Gunneridae</taxon>
        <taxon>Pentapetalae</taxon>
        <taxon>asterids</taxon>
        <taxon>Ericales</taxon>
        <taxon>Ericaceae</taxon>
        <taxon>Ericoideae</taxon>
        <taxon>Rhodoreae</taxon>
        <taxon>Rhododendron</taxon>
    </lineage>
</organism>
<protein>
    <submittedName>
        <fullName evidence="1">Uncharacterized protein</fullName>
    </submittedName>
</protein>
<accession>A0ACC0NEB9</accession>
<gene>
    <name evidence="1" type="ORF">RHMOL_Rhmol06G0197600</name>
</gene>
<proteinExistence type="predicted"/>
<dbReference type="EMBL" id="CM046393">
    <property type="protein sequence ID" value="KAI8551585.1"/>
    <property type="molecule type" value="Genomic_DNA"/>
</dbReference>
<comment type="caution">
    <text evidence="1">The sequence shown here is derived from an EMBL/GenBank/DDBJ whole genome shotgun (WGS) entry which is preliminary data.</text>
</comment>
<evidence type="ECO:0000313" key="1">
    <source>
        <dbReference type="EMBL" id="KAI8551585.1"/>
    </source>
</evidence>
<name>A0ACC0NEB9_RHOML</name>
<dbReference type="Proteomes" id="UP001062846">
    <property type="component" value="Chromosome 6"/>
</dbReference>